<keyword evidence="2" id="KW-1133">Transmembrane helix</keyword>
<gene>
    <name evidence="3" type="ORF">C7M84_002230</name>
</gene>
<feature type="compositionally biased region" description="Pro residues" evidence="1">
    <location>
        <begin position="157"/>
        <end position="170"/>
    </location>
</feature>
<feature type="compositionally biased region" description="Pro residues" evidence="1">
    <location>
        <begin position="70"/>
        <end position="90"/>
    </location>
</feature>
<name>A0A3R7P999_PENVA</name>
<sequence>MERQDSFVSLTDSELSFASVSTEDGASSLGRSLAGSPLDSQSELTRTPGSSATKSQKERLRRSGPKRQAPQPPSRPSPSTTPVPSSPAPPSQLITAAQVPISPGCDARAPTPLASVTQAAVSAAKASPAAQQTHRLTKIVSHPVSSPSSSASEGRPMSPPLPGGVAPPAPQRSGSSQAAARDLANLRIRLIDEESDSDANPAEPGLDLRIADPTPAQQLSPAPRLVQAQQSRFEPSYAAQPALQGMPQGPHQGAPFVSPFSPPDPACQSHDAQYLRREAAQPGQPAQPHLPQPVCYPGEQALPAAENYDFSESFDSYDDSPTPPCASPVPGEREPPGAVYRGRARRLMHSASDPGVPRPHLHRPHAHSQHPRAPGLSVPPPLDQLSEEEGGQEILEDDLQEALAGQARLQRSDSMVTVAHLYEDVLVSSRLRVRVTLTNLTVVVVVAALVLPNSAAILYAAFRLVFGTLFPAYYSYKAVKTKNVKEYVKWMMYWIVFAFFTCFETLTDLFLSFWFPFYYEGGGGIVNQLRRSYSSGEFPDGDMNRNVKALPHIPDDDYDDHMHSSGSYESEPRTRAESDAAYRPRGSSASRGVRSTKTRSADVTDYYQDVAEEDVQRRRSPRTQDSARSQPTLHFQEPPAKGQQQRKRGKSENRPRPKSMINAAEVTRGAEWARAQRGGSTLSLASEVELSESSSHSSIASLASGAQGQHSVRPKTRTGSVRRPRVNSQGRKTSGSVSRSTTRAEPTTVKRAATLEAGSESE</sequence>
<dbReference type="GO" id="GO:0071782">
    <property type="term" value="C:endoplasmic reticulum tubular network"/>
    <property type="evidence" value="ECO:0007669"/>
    <property type="project" value="TreeGrafter"/>
</dbReference>
<protein>
    <submittedName>
        <fullName evidence="3">Uncharacterized protein</fullName>
    </submittedName>
</protein>
<evidence type="ECO:0000313" key="3">
    <source>
        <dbReference type="EMBL" id="ROT79052.1"/>
    </source>
</evidence>
<dbReference type="GO" id="GO:0005789">
    <property type="term" value="C:endoplasmic reticulum membrane"/>
    <property type="evidence" value="ECO:0007669"/>
    <property type="project" value="TreeGrafter"/>
</dbReference>
<dbReference type="Proteomes" id="UP000283509">
    <property type="component" value="Unassembled WGS sequence"/>
</dbReference>
<dbReference type="AlphaFoldDB" id="A0A3R7P999"/>
<dbReference type="PANTHER" id="PTHR12300">
    <property type="entry name" value="HVA22-LIKE PROTEINS"/>
    <property type="match status" value="1"/>
</dbReference>
<dbReference type="GO" id="GO:0005881">
    <property type="term" value="C:cytoplasmic microtubule"/>
    <property type="evidence" value="ECO:0007669"/>
    <property type="project" value="TreeGrafter"/>
</dbReference>
<feature type="compositionally biased region" description="Polar residues" evidence="1">
    <location>
        <begin position="726"/>
        <end position="745"/>
    </location>
</feature>
<dbReference type="GO" id="GO:0008017">
    <property type="term" value="F:microtubule binding"/>
    <property type="evidence" value="ECO:0007669"/>
    <property type="project" value="TreeGrafter"/>
</dbReference>
<feature type="transmembrane region" description="Helical" evidence="2">
    <location>
        <begin position="494"/>
        <end position="519"/>
    </location>
</feature>
<keyword evidence="2" id="KW-0472">Membrane</keyword>
<feature type="compositionally biased region" description="Polar residues" evidence="1">
    <location>
        <begin position="623"/>
        <end position="633"/>
    </location>
</feature>
<proteinExistence type="predicted"/>
<evidence type="ECO:0000256" key="1">
    <source>
        <dbReference type="SAM" id="MobiDB-lite"/>
    </source>
</evidence>
<feature type="compositionally biased region" description="Basic residues" evidence="1">
    <location>
        <begin position="712"/>
        <end position="725"/>
    </location>
</feature>
<dbReference type="OrthoDB" id="10009287at2759"/>
<dbReference type="PANTHER" id="PTHR12300:SF117">
    <property type="entry name" value="LP05237P-RELATED"/>
    <property type="match status" value="1"/>
</dbReference>
<dbReference type="EMBL" id="QCYY01001297">
    <property type="protein sequence ID" value="ROT79052.1"/>
    <property type="molecule type" value="Genomic_DNA"/>
</dbReference>
<feature type="compositionally biased region" description="Low complexity" evidence="1">
    <location>
        <begin position="141"/>
        <end position="156"/>
    </location>
</feature>
<dbReference type="STRING" id="6689.A0A3R7P999"/>
<feature type="compositionally biased region" description="Low complexity" evidence="1">
    <location>
        <begin position="114"/>
        <end position="133"/>
    </location>
</feature>
<evidence type="ECO:0000313" key="4">
    <source>
        <dbReference type="Proteomes" id="UP000283509"/>
    </source>
</evidence>
<feature type="region of interest" description="Disordered" evidence="1">
    <location>
        <begin position="1"/>
        <end position="297"/>
    </location>
</feature>
<feature type="compositionally biased region" description="Polar residues" evidence="1">
    <location>
        <begin position="1"/>
        <end position="24"/>
    </location>
</feature>
<feature type="compositionally biased region" description="Low complexity" evidence="1">
    <location>
        <begin position="25"/>
        <end position="36"/>
    </location>
</feature>
<feature type="compositionally biased region" description="Basic and acidic residues" evidence="1">
    <location>
        <begin position="570"/>
        <end position="582"/>
    </location>
</feature>
<keyword evidence="4" id="KW-1185">Reference proteome</keyword>
<evidence type="ECO:0000256" key="2">
    <source>
        <dbReference type="SAM" id="Phobius"/>
    </source>
</evidence>
<accession>A0A3R7P999</accession>
<reference evidence="3 4" key="1">
    <citation type="submission" date="2018-04" db="EMBL/GenBank/DDBJ databases">
        <authorList>
            <person name="Zhang X."/>
            <person name="Yuan J."/>
            <person name="Li F."/>
            <person name="Xiang J."/>
        </authorList>
    </citation>
    <scope>NUCLEOTIDE SEQUENCE [LARGE SCALE GENOMIC DNA]</scope>
    <source>
        <tissue evidence="3">Muscle</tissue>
    </source>
</reference>
<keyword evidence="2" id="KW-0812">Transmembrane</keyword>
<feature type="region of interest" description="Disordered" evidence="1">
    <location>
        <begin position="311"/>
        <end position="391"/>
    </location>
</feature>
<dbReference type="InterPro" id="IPR004345">
    <property type="entry name" value="TB2_DP1_HVA22"/>
</dbReference>
<feature type="compositionally biased region" description="Basic residues" evidence="1">
    <location>
        <begin position="359"/>
        <end position="370"/>
    </location>
</feature>
<dbReference type="GO" id="GO:0071786">
    <property type="term" value="P:endoplasmic reticulum tubular network organization"/>
    <property type="evidence" value="ECO:0007669"/>
    <property type="project" value="TreeGrafter"/>
</dbReference>
<comment type="caution">
    <text evidence="3">The sequence shown here is derived from an EMBL/GenBank/DDBJ whole genome shotgun (WGS) entry which is preliminary data.</text>
</comment>
<dbReference type="Pfam" id="PF03134">
    <property type="entry name" value="TB2_DP1_HVA22"/>
    <property type="match status" value="1"/>
</dbReference>
<reference evidence="3 4" key="2">
    <citation type="submission" date="2019-01" db="EMBL/GenBank/DDBJ databases">
        <title>The decoding of complex shrimp genome reveals the adaptation for benthos swimmer, frequently molting mechanism and breeding impact on genome.</title>
        <authorList>
            <person name="Sun Y."/>
            <person name="Gao Y."/>
            <person name="Yu Y."/>
        </authorList>
    </citation>
    <scope>NUCLEOTIDE SEQUENCE [LARGE SCALE GENOMIC DNA]</scope>
    <source>
        <tissue evidence="3">Muscle</tissue>
    </source>
</reference>
<feature type="compositionally biased region" description="Polar residues" evidence="1">
    <location>
        <begin position="38"/>
        <end position="54"/>
    </location>
</feature>
<organism evidence="3 4">
    <name type="scientific">Penaeus vannamei</name>
    <name type="common">Whiteleg shrimp</name>
    <name type="synonym">Litopenaeus vannamei</name>
    <dbReference type="NCBI Taxonomy" id="6689"/>
    <lineage>
        <taxon>Eukaryota</taxon>
        <taxon>Metazoa</taxon>
        <taxon>Ecdysozoa</taxon>
        <taxon>Arthropoda</taxon>
        <taxon>Crustacea</taxon>
        <taxon>Multicrustacea</taxon>
        <taxon>Malacostraca</taxon>
        <taxon>Eumalacostraca</taxon>
        <taxon>Eucarida</taxon>
        <taxon>Decapoda</taxon>
        <taxon>Dendrobranchiata</taxon>
        <taxon>Penaeoidea</taxon>
        <taxon>Penaeidae</taxon>
        <taxon>Penaeus</taxon>
    </lineage>
</organism>
<feature type="compositionally biased region" description="Low complexity" evidence="1">
    <location>
        <begin position="680"/>
        <end position="704"/>
    </location>
</feature>
<feature type="region of interest" description="Disordered" evidence="1">
    <location>
        <begin position="542"/>
        <end position="762"/>
    </location>
</feature>